<evidence type="ECO:0000256" key="2">
    <source>
        <dbReference type="SAM" id="Phobius"/>
    </source>
</evidence>
<sequence>MTTRREAGTTAGWRACAKREKGGDWRGEGRGTAASPSRHRLLWPRRDLQALGKPPQVPGTGRVEVAPSEGKRKAKRGGERLLGLGGEGEMVSERVKGTVKGFDATNGFGFITPDDDGEDLFIHQSSLKFDGYRSLNDSDVIELSVGSGNDGRNKAVDVTALGSDTHTGGFRPSCGHILAAGCPLVVSWPLMCYYFLLCVLCVDDTK</sequence>
<feature type="region of interest" description="Disordered" evidence="1">
    <location>
        <begin position="1"/>
        <end position="84"/>
    </location>
</feature>
<reference evidence="4" key="2">
    <citation type="submission" date="2018-04" db="EMBL/GenBank/DDBJ databases">
        <title>OnivRS2 (Oryza nivara Reference Sequence Version 2).</title>
        <authorList>
            <person name="Zhang J."/>
            <person name="Kudrna D."/>
            <person name="Lee S."/>
            <person name="Talag J."/>
            <person name="Rajasekar S."/>
            <person name="Welchert J."/>
            <person name="Hsing Y.-I."/>
            <person name="Wing R.A."/>
        </authorList>
    </citation>
    <scope>NUCLEOTIDE SEQUENCE [LARGE SCALE GENOMIC DNA]</scope>
</reference>
<feature type="domain" description="CSD" evidence="3">
    <location>
        <begin position="94"/>
        <end position="160"/>
    </location>
</feature>
<dbReference type="Proteomes" id="UP000006591">
    <property type="component" value="Chromosome 1"/>
</dbReference>
<dbReference type="InterPro" id="IPR002059">
    <property type="entry name" value="CSP_DNA-bd"/>
</dbReference>
<evidence type="ECO:0000313" key="4">
    <source>
        <dbReference type="EnsemblPlants" id="ONIVA01G18720.1"/>
    </source>
</evidence>
<feature type="compositionally biased region" description="Basic and acidic residues" evidence="1">
    <location>
        <begin position="17"/>
        <end position="29"/>
    </location>
</feature>
<dbReference type="InterPro" id="IPR012340">
    <property type="entry name" value="NA-bd_OB-fold"/>
</dbReference>
<dbReference type="SMART" id="SM00357">
    <property type="entry name" value="CSP"/>
    <property type="match status" value="1"/>
</dbReference>
<protein>
    <recommendedName>
        <fullName evidence="3">CSD domain-containing protein</fullName>
    </recommendedName>
</protein>
<dbReference type="PROSITE" id="PS51857">
    <property type="entry name" value="CSD_2"/>
    <property type="match status" value="1"/>
</dbReference>
<dbReference type="PANTHER" id="PTHR46565:SF25">
    <property type="entry name" value="COLD SHOCK DOMAIN PROTEIN 2"/>
    <property type="match status" value="1"/>
</dbReference>
<dbReference type="Pfam" id="PF00313">
    <property type="entry name" value="CSD"/>
    <property type="match status" value="1"/>
</dbReference>
<feature type="transmembrane region" description="Helical" evidence="2">
    <location>
        <begin position="177"/>
        <end position="202"/>
    </location>
</feature>
<dbReference type="GO" id="GO:0003676">
    <property type="term" value="F:nucleic acid binding"/>
    <property type="evidence" value="ECO:0007669"/>
    <property type="project" value="InterPro"/>
</dbReference>
<reference evidence="4" key="1">
    <citation type="submission" date="2015-04" db="UniProtKB">
        <authorList>
            <consortium name="EnsemblPlants"/>
        </authorList>
    </citation>
    <scope>IDENTIFICATION</scope>
    <source>
        <strain evidence="4">SL10</strain>
    </source>
</reference>
<dbReference type="PANTHER" id="PTHR46565">
    <property type="entry name" value="COLD SHOCK DOMAIN PROTEIN 2"/>
    <property type="match status" value="1"/>
</dbReference>
<dbReference type="SUPFAM" id="SSF50249">
    <property type="entry name" value="Nucleic acid-binding proteins"/>
    <property type="match status" value="1"/>
</dbReference>
<accession>A0A0E0FLW8</accession>
<keyword evidence="5" id="KW-1185">Reference proteome</keyword>
<dbReference type="InterPro" id="IPR019844">
    <property type="entry name" value="CSD_CS"/>
</dbReference>
<dbReference type="Gramene" id="ONIVA01G18720.1">
    <property type="protein sequence ID" value="ONIVA01G18720.1"/>
    <property type="gene ID" value="ONIVA01G18720"/>
</dbReference>
<keyword evidence="2" id="KW-0472">Membrane</keyword>
<dbReference type="EnsemblPlants" id="ONIVA01G18720.1">
    <property type="protein sequence ID" value="ONIVA01G18720.1"/>
    <property type="gene ID" value="ONIVA01G18720"/>
</dbReference>
<evidence type="ECO:0000313" key="5">
    <source>
        <dbReference type="Proteomes" id="UP000006591"/>
    </source>
</evidence>
<proteinExistence type="predicted"/>
<evidence type="ECO:0000259" key="3">
    <source>
        <dbReference type="PROSITE" id="PS51857"/>
    </source>
</evidence>
<dbReference type="Gene3D" id="2.40.50.140">
    <property type="entry name" value="Nucleic acid-binding proteins"/>
    <property type="match status" value="1"/>
</dbReference>
<evidence type="ECO:0000256" key="1">
    <source>
        <dbReference type="SAM" id="MobiDB-lite"/>
    </source>
</evidence>
<keyword evidence="2" id="KW-0812">Transmembrane</keyword>
<dbReference type="eggNOG" id="KOG3070">
    <property type="taxonomic scope" value="Eukaryota"/>
</dbReference>
<dbReference type="HOGENOM" id="CLU_1333794_0_0_1"/>
<dbReference type="InterPro" id="IPR011129">
    <property type="entry name" value="CSD"/>
</dbReference>
<dbReference type="PRINTS" id="PR00050">
    <property type="entry name" value="COLDSHOCK"/>
</dbReference>
<dbReference type="PROSITE" id="PS00352">
    <property type="entry name" value="CSD_1"/>
    <property type="match status" value="1"/>
</dbReference>
<dbReference type="STRING" id="4536.A0A0E0FLW8"/>
<dbReference type="AlphaFoldDB" id="A0A0E0FLW8"/>
<keyword evidence="2" id="KW-1133">Transmembrane helix</keyword>
<organism evidence="4">
    <name type="scientific">Oryza nivara</name>
    <name type="common">Indian wild rice</name>
    <name type="synonym">Oryza sativa f. spontanea</name>
    <dbReference type="NCBI Taxonomy" id="4536"/>
    <lineage>
        <taxon>Eukaryota</taxon>
        <taxon>Viridiplantae</taxon>
        <taxon>Streptophyta</taxon>
        <taxon>Embryophyta</taxon>
        <taxon>Tracheophyta</taxon>
        <taxon>Spermatophyta</taxon>
        <taxon>Magnoliopsida</taxon>
        <taxon>Liliopsida</taxon>
        <taxon>Poales</taxon>
        <taxon>Poaceae</taxon>
        <taxon>BOP clade</taxon>
        <taxon>Oryzoideae</taxon>
        <taxon>Oryzeae</taxon>
        <taxon>Oryzinae</taxon>
        <taxon>Oryza</taxon>
    </lineage>
</organism>
<name>A0A0E0FLW8_ORYNI</name>